<comment type="subcellular location">
    <subcellularLocation>
        <location evidence="2">Nucleus</location>
    </subcellularLocation>
</comment>
<name>A0ABR5BN71_9TREE</name>
<protein>
    <recommendedName>
        <fullName evidence="2">Type 1 phosphatases regulator</fullName>
    </recommendedName>
</protein>
<comment type="function">
    <text evidence="2">Regulator of type 1 phosphatases which maintains protein phosphatase activity under strict control.</text>
</comment>
<dbReference type="EMBL" id="KN848761">
    <property type="protein sequence ID" value="KIR77102.1"/>
    <property type="molecule type" value="Genomic_DNA"/>
</dbReference>
<dbReference type="Pfam" id="PF07491">
    <property type="entry name" value="PPI_Ypi1"/>
    <property type="match status" value="1"/>
</dbReference>
<evidence type="ECO:0000256" key="1">
    <source>
        <dbReference type="ARBA" id="ARBA00005605"/>
    </source>
</evidence>
<dbReference type="InterPro" id="IPR011107">
    <property type="entry name" value="PPI_Ypi1"/>
</dbReference>
<evidence type="ECO:0000313" key="5">
    <source>
        <dbReference type="Proteomes" id="UP000054272"/>
    </source>
</evidence>
<keyword evidence="2" id="KW-0539">Nucleus</keyword>
<keyword evidence="5" id="KW-1185">Reference proteome</keyword>
<comment type="similarity">
    <text evidence="1 2">Belongs to the YPI1 family.</text>
</comment>
<dbReference type="PANTHER" id="PTHR20835">
    <property type="entry name" value="E3 UBIQUITIN-PROTEIN LIGASE PPP1R11-RELATED"/>
    <property type="match status" value="1"/>
</dbReference>
<evidence type="ECO:0000313" key="4">
    <source>
        <dbReference type="EMBL" id="KIR77102.1"/>
    </source>
</evidence>
<feature type="region of interest" description="Disordered" evidence="3">
    <location>
        <begin position="1"/>
        <end position="54"/>
    </location>
</feature>
<feature type="compositionally biased region" description="Acidic residues" evidence="3">
    <location>
        <begin position="77"/>
        <end position="89"/>
    </location>
</feature>
<organism evidence="4 5">
    <name type="scientific">Cryptococcus gattii EJB2</name>
    <dbReference type="NCBI Taxonomy" id="1296103"/>
    <lineage>
        <taxon>Eukaryota</taxon>
        <taxon>Fungi</taxon>
        <taxon>Dikarya</taxon>
        <taxon>Basidiomycota</taxon>
        <taxon>Agaricomycotina</taxon>
        <taxon>Tremellomycetes</taxon>
        <taxon>Tremellales</taxon>
        <taxon>Cryptococcaceae</taxon>
        <taxon>Cryptococcus</taxon>
        <taxon>Cryptococcus gattii species complex</taxon>
    </lineage>
</organism>
<sequence>MSLAQRSPPTRTSTATLTQTQTTPTDTPPQTVLQLRAGPSTERRVVWTEETVDNEGLGKKKSKICCIYHKPRAFDESSSDESSSDESSSETDRRPSRGSNDHRHRLKDDSNVEEEQSSESDGGAGDGRARLVHWLHVSARFADPPSFELDRCESHVDITILISATIRTMRISPTSTMYNRKELARARRHSFSKLLVDLAVHCRRIDDCNDLCKKCIVYVLK</sequence>
<feature type="compositionally biased region" description="Basic and acidic residues" evidence="3">
    <location>
        <begin position="90"/>
        <end position="110"/>
    </location>
</feature>
<feature type="region of interest" description="Disordered" evidence="3">
    <location>
        <begin position="74"/>
        <end position="126"/>
    </location>
</feature>
<feature type="compositionally biased region" description="Low complexity" evidence="3">
    <location>
        <begin position="1"/>
        <end position="34"/>
    </location>
</feature>
<reference evidence="4 5" key="1">
    <citation type="submission" date="2015-01" db="EMBL/GenBank/DDBJ databases">
        <title>The Genome Sequence of Cryptococcus gattii EJB2.</title>
        <authorList>
            <consortium name="The Broad Institute Genomics Platform"/>
            <person name="Cuomo C."/>
            <person name="Litvintseva A."/>
            <person name="Chen Y."/>
            <person name="Heitman J."/>
            <person name="Sun S."/>
            <person name="Springer D."/>
            <person name="Dromer F."/>
            <person name="Young S."/>
            <person name="Zeng Q."/>
            <person name="Gargeya S."/>
            <person name="Abouelleil A."/>
            <person name="Alvarado L."/>
            <person name="Chapman S.B."/>
            <person name="Gainer-Dewar J."/>
            <person name="Goldberg J."/>
            <person name="Griggs A."/>
            <person name="Gujja S."/>
            <person name="Hansen M."/>
            <person name="Howarth C."/>
            <person name="Imamovic A."/>
            <person name="Larimer J."/>
            <person name="Murphy C."/>
            <person name="Naylor J."/>
            <person name="Pearson M."/>
            <person name="Priest M."/>
            <person name="Roberts A."/>
            <person name="Saif S."/>
            <person name="Shea T."/>
            <person name="Sykes S."/>
            <person name="Wortman J."/>
            <person name="Nusbaum C."/>
            <person name="Birren B."/>
        </authorList>
    </citation>
    <scope>NUCLEOTIDE SEQUENCE [LARGE SCALE GENOMIC DNA]</scope>
    <source>
        <strain evidence="4 5">EJB2</strain>
    </source>
</reference>
<dbReference type="PANTHER" id="PTHR20835:SF0">
    <property type="entry name" value="E3 UBIQUITIN-PROTEIN LIGASE PPP1R11"/>
    <property type="match status" value="1"/>
</dbReference>
<gene>
    <name evidence="4" type="ORF">I306_05922</name>
</gene>
<evidence type="ECO:0000256" key="2">
    <source>
        <dbReference type="RuleBase" id="RU367162"/>
    </source>
</evidence>
<evidence type="ECO:0000256" key="3">
    <source>
        <dbReference type="SAM" id="MobiDB-lite"/>
    </source>
</evidence>
<proteinExistence type="inferred from homology"/>
<dbReference type="Proteomes" id="UP000054272">
    <property type="component" value="Unassembled WGS sequence"/>
</dbReference>
<accession>A0ABR5BN71</accession>